<keyword evidence="2" id="KW-0238">DNA-binding</keyword>
<dbReference type="AlphaFoldDB" id="A0A2V3XX85"/>
<dbReference type="GO" id="GO:0000976">
    <property type="term" value="F:transcription cis-regulatory region binding"/>
    <property type="evidence" value="ECO:0007669"/>
    <property type="project" value="TreeGrafter"/>
</dbReference>
<sequence length="342" mass="38316">MKKTINDVAEKAGVSPSTVSRVLNQSGYVSKKTVKKVMDAVKELGYSPSAIAVSLSKSKTNIIGFVVPDICESFFSEIFYRGDQLAQKKGYRMILCNSDYSVEKEAEAIRDLLSYKVCGVIVIPVTGKGKGNRDLFNQISQSGTPVVCVDRELPGVECDGVYIDNLYASYEIVSDLLERGYRDIALLNYKHDYNRELRYESAVKAMKEYGIEPKEGRFIYLNNKKEGVGVIAELIRGSNPPEAILSFSPDLFTASSYAVFLCGKRVPEDIMLAGYDMLNVSKEYGYEIKWAPEPSDMGMVAARMLLERIEQEEELPYQRVILQSHMKIIGEASVQDKRHSVK</sequence>
<name>A0A2V3XX85_9FIRM</name>
<dbReference type="Pfam" id="PF00356">
    <property type="entry name" value="LacI"/>
    <property type="match status" value="1"/>
</dbReference>
<evidence type="ECO:0000256" key="2">
    <source>
        <dbReference type="ARBA" id="ARBA00023125"/>
    </source>
</evidence>
<dbReference type="PROSITE" id="PS50943">
    <property type="entry name" value="HTH_CROC1"/>
    <property type="match status" value="1"/>
</dbReference>
<comment type="caution">
    <text evidence="6">The sequence shown here is derived from an EMBL/GenBank/DDBJ whole genome shotgun (WGS) entry which is preliminary data.</text>
</comment>
<accession>A0A2V3XX85</accession>
<dbReference type="PANTHER" id="PTHR30146">
    <property type="entry name" value="LACI-RELATED TRANSCRIPTIONAL REPRESSOR"/>
    <property type="match status" value="1"/>
</dbReference>
<dbReference type="InterPro" id="IPR028082">
    <property type="entry name" value="Peripla_BP_I"/>
</dbReference>
<dbReference type="InterPro" id="IPR001387">
    <property type="entry name" value="Cro/C1-type_HTH"/>
</dbReference>
<dbReference type="PROSITE" id="PS50932">
    <property type="entry name" value="HTH_LACI_2"/>
    <property type="match status" value="1"/>
</dbReference>
<evidence type="ECO:0000256" key="1">
    <source>
        <dbReference type="ARBA" id="ARBA00023015"/>
    </source>
</evidence>
<evidence type="ECO:0000313" key="6">
    <source>
        <dbReference type="EMBL" id="PXX49221.1"/>
    </source>
</evidence>
<evidence type="ECO:0000256" key="3">
    <source>
        <dbReference type="ARBA" id="ARBA00023163"/>
    </source>
</evidence>
<dbReference type="Pfam" id="PF00532">
    <property type="entry name" value="Peripla_BP_1"/>
    <property type="match status" value="1"/>
</dbReference>
<protein>
    <submittedName>
        <fullName evidence="6">LacI family transcriptional regulator</fullName>
    </submittedName>
</protein>
<feature type="domain" description="HTH cro/C1-type" evidence="5">
    <location>
        <begin position="2"/>
        <end position="51"/>
    </location>
</feature>
<dbReference type="RefSeq" id="WP_167437688.1">
    <property type="nucleotide sequence ID" value="NZ_QJKD01000014.1"/>
</dbReference>
<dbReference type="Gene3D" id="3.40.50.2300">
    <property type="match status" value="2"/>
</dbReference>
<dbReference type="PRINTS" id="PR00036">
    <property type="entry name" value="HTHLACI"/>
</dbReference>
<evidence type="ECO:0000259" key="4">
    <source>
        <dbReference type="PROSITE" id="PS50932"/>
    </source>
</evidence>
<dbReference type="SMART" id="SM00354">
    <property type="entry name" value="HTH_LACI"/>
    <property type="match status" value="1"/>
</dbReference>
<gene>
    <name evidence="6" type="ORF">DFR60_11410</name>
</gene>
<dbReference type="PANTHER" id="PTHR30146:SF109">
    <property type="entry name" value="HTH-TYPE TRANSCRIPTIONAL REGULATOR GALS"/>
    <property type="match status" value="1"/>
</dbReference>
<feature type="domain" description="HTH lacI-type" evidence="4">
    <location>
        <begin position="3"/>
        <end position="57"/>
    </location>
</feature>
<evidence type="ECO:0000259" key="5">
    <source>
        <dbReference type="PROSITE" id="PS50943"/>
    </source>
</evidence>
<keyword evidence="1" id="KW-0805">Transcription regulation</keyword>
<dbReference type="InterPro" id="IPR010982">
    <property type="entry name" value="Lambda_DNA-bd_dom_sf"/>
</dbReference>
<dbReference type="SUPFAM" id="SSF47413">
    <property type="entry name" value="lambda repressor-like DNA-binding domains"/>
    <property type="match status" value="1"/>
</dbReference>
<reference evidence="6 7" key="1">
    <citation type="submission" date="2018-05" db="EMBL/GenBank/DDBJ databases">
        <title>Genomic Encyclopedia of Type Strains, Phase IV (KMG-IV): sequencing the most valuable type-strain genomes for metagenomic binning, comparative biology and taxonomic classification.</title>
        <authorList>
            <person name="Goeker M."/>
        </authorList>
    </citation>
    <scope>NUCLEOTIDE SEQUENCE [LARGE SCALE GENOMIC DNA]</scope>
    <source>
        <strain evidence="6 7">DSM 24995</strain>
    </source>
</reference>
<evidence type="ECO:0000313" key="7">
    <source>
        <dbReference type="Proteomes" id="UP000248057"/>
    </source>
</evidence>
<dbReference type="PROSITE" id="PS00356">
    <property type="entry name" value="HTH_LACI_1"/>
    <property type="match status" value="1"/>
</dbReference>
<dbReference type="SUPFAM" id="SSF53822">
    <property type="entry name" value="Periplasmic binding protein-like I"/>
    <property type="match status" value="1"/>
</dbReference>
<dbReference type="Proteomes" id="UP000248057">
    <property type="component" value="Unassembled WGS sequence"/>
</dbReference>
<keyword evidence="7" id="KW-1185">Reference proteome</keyword>
<proteinExistence type="predicted"/>
<dbReference type="EMBL" id="QJKD01000014">
    <property type="protein sequence ID" value="PXX49221.1"/>
    <property type="molecule type" value="Genomic_DNA"/>
</dbReference>
<dbReference type="InterPro" id="IPR001761">
    <property type="entry name" value="Peripla_BP/Lac1_sug-bd_dom"/>
</dbReference>
<dbReference type="InterPro" id="IPR000843">
    <property type="entry name" value="HTH_LacI"/>
</dbReference>
<dbReference type="GO" id="GO:0003700">
    <property type="term" value="F:DNA-binding transcription factor activity"/>
    <property type="evidence" value="ECO:0007669"/>
    <property type="project" value="TreeGrafter"/>
</dbReference>
<dbReference type="CDD" id="cd01392">
    <property type="entry name" value="HTH_LacI"/>
    <property type="match status" value="1"/>
</dbReference>
<dbReference type="GeneID" id="86063708"/>
<dbReference type="Gene3D" id="1.10.260.40">
    <property type="entry name" value="lambda repressor-like DNA-binding domains"/>
    <property type="match status" value="1"/>
</dbReference>
<organism evidence="6 7">
    <name type="scientific">Hungatella effluvii</name>
    <dbReference type="NCBI Taxonomy" id="1096246"/>
    <lineage>
        <taxon>Bacteria</taxon>
        <taxon>Bacillati</taxon>
        <taxon>Bacillota</taxon>
        <taxon>Clostridia</taxon>
        <taxon>Lachnospirales</taxon>
        <taxon>Lachnospiraceae</taxon>
        <taxon>Hungatella</taxon>
    </lineage>
</organism>
<keyword evidence="3" id="KW-0804">Transcription</keyword>